<dbReference type="InterPro" id="IPR037523">
    <property type="entry name" value="VOC_core"/>
</dbReference>
<dbReference type="InterPro" id="IPR029068">
    <property type="entry name" value="Glyas_Bleomycin-R_OHBP_Dase"/>
</dbReference>
<dbReference type="CDD" id="cd06587">
    <property type="entry name" value="VOC"/>
    <property type="match status" value="1"/>
</dbReference>
<dbReference type="PROSITE" id="PS51819">
    <property type="entry name" value="VOC"/>
    <property type="match status" value="1"/>
</dbReference>
<protein>
    <submittedName>
        <fullName evidence="2">VOC family protein</fullName>
    </submittedName>
</protein>
<dbReference type="SUPFAM" id="SSF54593">
    <property type="entry name" value="Glyoxalase/Bleomycin resistance protein/Dihydroxybiphenyl dioxygenase"/>
    <property type="match status" value="1"/>
</dbReference>
<organism evidence="2 3">
    <name type="scientific">Paractinoplanes hotanensis</name>
    <dbReference type="NCBI Taxonomy" id="2906497"/>
    <lineage>
        <taxon>Bacteria</taxon>
        <taxon>Bacillati</taxon>
        <taxon>Actinomycetota</taxon>
        <taxon>Actinomycetes</taxon>
        <taxon>Micromonosporales</taxon>
        <taxon>Micromonosporaceae</taxon>
        <taxon>Paractinoplanes</taxon>
    </lineage>
</organism>
<dbReference type="InterPro" id="IPR041581">
    <property type="entry name" value="Glyoxalase_6"/>
</dbReference>
<feature type="domain" description="VOC" evidence="1">
    <location>
        <begin position="14"/>
        <end position="128"/>
    </location>
</feature>
<dbReference type="PANTHER" id="PTHR35908:SF1">
    <property type="entry name" value="CONSERVED PROTEIN"/>
    <property type="match status" value="1"/>
</dbReference>
<sequence length="137" mass="15197">MTDGPARFGGRNDVELAIVLDCADLERSAAFWCGVLGYRAEHGSPGRYQTLLPPDGNGIELLLQQVPEPKTTKTRLHLDLRVPDLEAGTARVTALGARRLTTDPIEEHGWTWHVLTDPDDNEFCILQPPAARRLRAF</sequence>
<gene>
    <name evidence="2" type="ORF">LXN57_21980</name>
</gene>
<evidence type="ECO:0000313" key="2">
    <source>
        <dbReference type="EMBL" id="MCM4080253.1"/>
    </source>
</evidence>
<keyword evidence="3" id="KW-1185">Reference proteome</keyword>
<accession>A0ABT0Y407</accession>
<proteinExistence type="predicted"/>
<dbReference type="PANTHER" id="PTHR35908">
    <property type="entry name" value="HYPOTHETICAL FUSION PROTEIN"/>
    <property type="match status" value="1"/>
</dbReference>
<name>A0ABT0Y407_9ACTN</name>
<dbReference type="Proteomes" id="UP001523216">
    <property type="component" value="Unassembled WGS sequence"/>
</dbReference>
<evidence type="ECO:0000313" key="3">
    <source>
        <dbReference type="Proteomes" id="UP001523216"/>
    </source>
</evidence>
<dbReference type="Gene3D" id="3.10.180.10">
    <property type="entry name" value="2,3-Dihydroxybiphenyl 1,2-Dioxygenase, domain 1"/>
    <property type="match status" value="1"/>
</dbReference>
<dbReference type="Pfam" id="PF18029">
    <property type="entry name" value="Glyoxalase_6"/>
    <property type="match status" value="1"/>
</dbReference>
<evidence type="ECO:0000259" key="1">
    <source>
        <dbReference type="PROSITE" id="PS51819"/>
    </source>
</evidence>
<reference evidence="2 3" key="1">
    <citation type="submission" date="2022-06" db="EMBL/GenBank/DDBJ databases">
        <title>Actinoplanes abujensis sp. nov., isolated from Nigerian arid soil.</title>
        <authorList>
            <person name="Ding P."/>
        </authorList>
    </citation>
    <scope>NUCLEOTIDE SEQUENCE [LARGE SCALE GENOMIC DNA]</scope>
    <source>
        <strain evidence="3">TRM88002</strain>
    </source>
</reference>
<comment type="caution">
    <text evidence="2">The sequence shown here is derived from an EMBL/GenBank/DDBJ whole genome shotgun (WGS) entry which is preliminary data.</text>
</comment>
<dbReference type="RefSeq" id="WP_251800053.1">
    <property type="nucleotide sequence ID" value="NZ_JAMQOL010000030.1"/>
</dbReference>
<dbReference type="EMBL" id="JAMQOL010000030">
    <property type="protein sequence ID" value="MCM4080253.1"/>
    <property type="molecule type" value="Genomic_DNA"/>
</dbReference>